<dbReference type="SMART" id="SM00418">
    <property type="entry name" value="HTH_ARSR"/>
    <property type="match status" value="1"/>
</dbReference>
<dbReference type="PRINTS" id="PR00778">
    <property type="entry name" value="HTHARSR"/>
</dbReference>
<evidence type="ECO:0000256" key="3">
    <source>
        <dbReference type="ARBA" id="ARBA00023163"/>
    </source>
</evidence>
<dbReference type="Gene3D" id="1.10.10.10">
    <property type="entry name" value="Winged helix-like DNA-binding domain superfamily/Winged helix DNA-binding domain"/>
    <property type="match status" value="1"/>
</dbReference>
<dbReference type="Pfam" id="PF01022">
    <property type="entry name" value="HTH_5"/>
    <property type="match status" value="1"/>
</dbReference>
<comment type="caution">
    <text evidence="5">The sequence shown here is derived from an EMBL/GenBank/DDBJ whole genome shotgun (WGS) entry which is preliminary data.</text>
</comment>
<protein>
    <submittedName>
        <fullName evidence="5">ArsR family transcriptional regulator</fullName>
    </submittedName>
</protein>
<evidence type="ECO:0000259" key="4">
    <source>
        <dbReference type="PROSITE" id="PS50987"/>
    </source>
</evidence>
<keyword evidence="1" id="KW-0805">Transcription regulation</keyword>
<evidence type="ECO:0000256" key="1">
    <source>
        <dbReference type="ARBA" id="ARBA00023015"/>
    </source>
</evidence>
<name>I4VY54_9GAMM</name>
<dbReference type="RefSeq" id="WP_007808530.1">
    <property type="nucleotide sequence ID" value="NZ_AJXT01000036.1"/>
</dbReference>
<reference evidence="5 6" key="1">
    <citation type="journal article" date="2012" name="J. Bacteriol.">
        <title>Genome sequences for six rhodanobacter strains, isolated from soils and the terrestrial subsurface, with variable denitrification capabilities.</title>
        <authorList>
            <person name="Kostka J.E."/>
            <person name="Green S.J."/>
            <person name="Rishishwar L."/>
            <person name="Prakash O."/>
            <person name="Katz L.S."/>
            <person name="Marino-Ramirez L."/>
            <person name="Jordan I.K."/>
            <person name="Munk C."/>
            <person name="Ivanova N."/>
            <person name="Mikhailova N."/>
            <person name="Watson D.B."/>
            <person name="Brown S.D."/>
            <person name="Palumbo A.V."/>
            <person name="Brooks S.C."/>
        </authorList>
    </citation>
    <scope>NUCLEOTIDE SEQUENCE [LARGE SCALE GENOMIC DNA]</scope>
    <source>
        <strain evidence="5 6">B39</strain>
    </source>
</reference>
<dbReference type="AlphaFoldDB" id="I4VY54"/>
<keyword evidence="3" id="KW-0804">Transcription</keyword>
<dbReference type="GO" id="GO:0003677">
    <property type="term" value="F:DNA binding"/>
    <property type="evidence" value="ECO:0007669"/>
    <property type="project" value="UniProtKB-KW"/>
</dbReference>
<evidence type="ECO:0000256" key="2">
    <source>
        <dbReference type="ARBA" id="ARBA00023125"/>
    </source>
</evidence>
<dbReference type="InterPro" id="IPR001845">
    <property type="entry name" value="HTH_ArsR_DNA-bd_dom"/>
</dbReference>
<dbReference type="GO" id="GO:0003700">
    <property type="term" value="F:DNA-binding transcription factor activity"/>
    <property type="evidence" value="ECO:0007669"/>
    <property type="project" value="InterPro"/>
</dbReference>
<dbReference type="SUPFAM" id="SSF46785">
    <property type="entry name" value="Winged helix' DNA-binding domain"/>
    <property type="match status" value="1"/>
</dbReference>
<keyword evidence="6" id="KW-1185">Reference proteome</keyword>
<dbReference type="PANTHER" id="PTHR33154">
    <property type="entry name" value="TRANSCRIPTIONAL REGULATOR, ARSR FAMILY"/>
    <property type="match status" value="1"/>
</dbReference>
<sequence>MGAMQGRAEEASDLLKSLANSYRLRILCLLVDQEMTVGQINEQLTDLSQSALSQHLARLRERGLVTTRREAQTIWYALTRGPSQRLMLALHEIYCSA</sequence>
<dbReference type="InterPro" id="IPR036388">
    <property type="entry name" value="WH-like_DNA-bd_sf"/>
</dbReference>
<keyword evidence="2" id="KW-0238">DNA-binding</keyword>
<dbReference type="InterPro" id="IPR036390">
    <property type="entry name" value="WH_DNA-bd_sf"/>
</dbReference>
<evidence type="ECO:0000313" key="5">
    <source>
        <dbReference type="EMBL" id="EIL92145.1"/>
    </source>
</evidence>
<proteinExistence type="predicted"/>
<dbReference type="CDD" id="cd00090">
    <property type="entry name" value="HTH_ARSR"/>
    <property type="match status" value="1"/>
</dbReference>
<dbReference type="PROSITE" id="PS50987">
    <property type="entry name" value="HTH_ARSR_2"/>
    <property type="match status" value="1"/>
</dbReference>
<dbReference type="PATRIC" id="fig|1163407.3.peg.2357"/>
<organism evidence="5 6">
    <name type="scientific">Rhodanobacter spathiphylli B39</name>
    <dbReference type="NCBI Taxonomy" id="1163407"/>
    <lineage>
        <taxon>Bacteria</taxon>
        <taxon>Pseudomonadati</taxon>
        <taxon>Pseudomonadota</taxon>
        <taxon>Gammaproteobacteria</taxon>
        <taxon>Lysobacterales</taxon>
        <taxon>Rhodanobacteraceae</taxon>
        <taxon>Rhodanobacter</taxon>
    </lineage>
</organism>
<dbReference type="InterPro" id="IPR051081">
    <property type="entry name" value="HTH_MetalResp_TranReg"/>
</dbReference>
<dbReference type="InterPro" id="IPR011991">
    <property type="entry name" value="ArsR-like_HTH"/>
</dbReference>
<dbReference type="PANTHER" id="PTHR33154:SF28">
    <property type="entry name" value="HTH-TYPE TRANSCRIPTIONAL REGULATOR YGAV-RELATED"/>
    <property type="match status" value="1"/>
</dbReference>
<dbReference type="NCBIfam" id="NF033788">
    <property type="entry name" value="HTH_metalloreg"/>
    <property type="match status" value="1"/>
</dbReference>
<dbReference type="eggNOG" id="COG0640">
    <property type="taxonomic scope" value="Bacteria"/>
</dbReference>
<evidence type="ECO:0000313" key="6">
    <source>
        <dbReference type="Proteomes" id="UP000003226"/>
    </source>
</evidence>
<accession>I4VY54</accession>
<dbReference type="Proteomes" id="UP000003226">
    <property type="component" value="Unassembled WGS sequence"/>
</dbReference>
<dbReference type="EMBL" id="AJXT01000036">
    <property type="protein sequence ID" value="EIL92145.1"/>
    <property type="molecule type" value="Genomic_DNA"/>
</dbReference>
<gene>
    <name evidence="5" type="ORF">UU7_11764</name>
</gene>
<feature type="domain" description="HTH arsR-type" evidence="4">
    <location>
        <begin position="3"/>
        <end position="97"/>
    </location>
</feature>
<dbReference type="STRING" id="1163407.UU7_11764"/>